<comment type="similarity">
    <text evidence="6">Belongs to the peptidase S26 family.</text>
</comment>
<accession>F2F5C6</accession>
<keyword evidence="6" id="KW-1133">Transmembrane helix</keyword>
<comment type="catalytic activity">
    <reaction evidence="1 6">
        <text>Cleavage of hydrophobic, N-terminal signal or leader sequences from secreted and periplasmic proteins.</text>
        <dbReference type="EC" id="3.4.21.89"/>
    </reaction>
</comment>
<evidence type="ECO:0000256" key="4">
    <source>
        <dbReference type="ARBA" id="ARBA00022801"/>
    </source>
</evidence>
<dbReference type="InterPro" id="IPR000223">
    <property type="entry name" value="Pept_S26A_signal_pept_1"/>
</dbReference>
<dbReference type="EMBL" id="AP012157">
    <property type="protein sequence ID" value="BAK14709.1"/>
    <property type="molecule type" value="Genomic_DNA"/>
</dbReference>
<dbReference type="STRING" id="1002809.SSIL_0286"/>
<evidence type="ECO:0000256" key="2">
    <source>
        <dbReference type="ARBA" id="ARBA00004401"/>
    </source>
</evidence>
<evidence type="ECO:0000313" key="9">
    <source>
        <dbReference type="Proteomes" id="UP000006691"/>
    </source>
</evidence>
<dbReference type="PROSITE" id="PS00760">
    <property type="entry name" value="SPASE_I_2"/>
    <property type="match status" value="1"/>
</dbReference>
<organism evidence="8 9">
    <name type="scientific">Solibacillus silvestris (strain StLB046)</name>
    <name type="common">Bacillus silvestris</name>
    <dbReference type="NCBI Taxonomy" id="1002809"/>
    <lineage>
        <taxon>Bacteria</taxon>
        <taxon>Bacillati</taxon>
        <taxon>Bacillota</taxon>
        <taxon>Bacilli</taxon>
        <taxon>Bacillales</taxon>
        <taxon>Caryophanaceae</taxon>
        <taxon>Solibacillus</taxon>
    </lineage>
</organism>
<feature type="active site" evidence="5">
    <location>
        <position position="81"/>
    </location>
</feature>
<evidence type="ECO:0000256" key="6">
    <source>
        <dbReference type="RuleBase" id="RU362042"/>
    </source>
</evidence>
<keyword evidence="9" id="KW-1185">Reference proteome</keyword>
<dbReference type="MEROPS" id="S26.018"/>
<dbReference type="Proteomes" id="UP000006691">
    <property type="component" value="Chromosome"/>
</dbReference>
<reference evidence="9" key="1">
    <citation type="submission" date="2011-04" db="EMBL/GenBank/DDBJ databases">
        <title>Genome sequence of Solibacillus silvestris StLB046.</title>
        <authorList>
            <person name="Morohoshi T."/>
            <person name="Someya N."/>
            <person name="Ikeda T."/>
        </authorList>
    </citation>
    <scope>NUCLEOTIDE SEQUENCE [LARGE SCALE GENOMIC DNA]</scope>
    <source>
        <strain evidence="9">StLB046</strain>
    </source>
</reference>
<dbReference type="Gene3D" id="2.10.109.10">
    <property type="entry name" value="Umud Fragment, subunit A"/>
    <property type="match status" value="1"/>
</dbReference>
<dbReference type="GO" id="GO:0005886">
    <property type="term" value="C:plasma membrane"/>
    <property type="evidence" value="ECO:0007669"/>
    <property type="project" value="UniProtKB-SubCell"/>
</dbReference>
<dbReference type="NCBIfam" id="TIGR02227">
    <property type="entry name" value="sigpep_I_bact"/>
    <property type="match status" value="1"/>
</dbReference>
<evidence type="ECO:0000256" key="5">
    <source>
        <dbReference type="PIRSR" id="PIRSR600223-1"/>
    </source>
</evidence>
<feature type="active site" evidence="5">
    <location>
        <position position="40"/>
    </location>
</feature>
<evidence type="ECO:0000256" key="1">
    <source>
        <dbReference type="ARBA" id="ARBA00000677"/>
    </source>
</evidence>
<feature type="transmembrane region" description="Helical" evidence="6">
    <location>
        <begin position="12"/>
        <end position="36"/>
    </location>
</feature>
<dbReference type="eggNOG" id="COG0681">
    <property type="taxonomic scope" value="Bacteria"/>
</dbReference>
<feature type="domain" description="Peptidase S26" evidence="7">
    <location>
        <begin position="10"/>
        <end position="178"/>
    </location>
</feature>
<keyword evidence="4 6" id="KW-0378">Hydrolase</keyword>
<dbReference type="EC" id="3.4.21.89" evidence="3 6"/>
<dbReference type="HOGENOM" id="CLU_028723_5_0_9"/>
<sequence length="187" mass="21215">MEKSKKKELLDWFIAIAVAVVFVIAIRTFIFSPIVVDGSSMMPTYEDGDRVIINKFSKQISGIDRFEVIVFEAPIGEDYIKRVVGLPGDSISYENDILYINGEALEEPYLDEYKEKLTDHAPLTYNFNLESLTGYKEIPEGYLFVLGDNRRKTTDSRDPNVGLVPMDKVLGTAKVRFYPFGNLGIVR</sequence>
<dbReference type="InterPro" id="IPR019757">
    <property type="entry name" value="Pept_S26A_signal_pept_1_Lys-AS"/>
</dbReference>
<dbReference type="PANTHER" id="PTHR43390">
    <property type="entry name" value="SIGNAL PEPTIDASE I"/>
    <property type="match status" value="1"/>
</dbReference>
<dbReference type="InterPro" id="IPR019533">
    <property type="entry name" value="Peptidase_S26"/>
</dbReference>
<evidence type="ECO:0000256" key="3">
    <source>
        <dbReference type="ARBA" id="ARBA00013208"/>
    </source>
</evidence>
<dbReference type="AlphaFoldDB" id="F2F5C6"/>
<proteinExistence type="inferred from homology"/>
<protein>
    <recommendedName>
        <fullName evidence="3 6">Signal peptidase I</fullName>
        <ecNumber evidence="3 6">3.4.21.89</ecNumber>
    </recommendedName>
</protein>
<dbReference type="RefSeq" id="WP_014822446.1">
    <property type="nucleotide sequence ID" value="NC_018065.1"/>
</dbReference>
<dbReference type="CDD" id="cd06530">
    <property type="entry name" value="S26_SPase_I"/>
    <property type="match status" value="1"/>
</dbReference>
<gene>
    <name evidence="8" type="ordered locus">SSIL_0286</name>
</gene>
<reference evidence="8 9" key="2">
    <citation type="journal article" date="2012" name="J. Biosci. Bioeng.">
        <title>Complete genome sequence and characterization of the N-acylhomoserine lactone-degrading gene of the potato leaf-associated Solibacillus silvestris.</title>
        <authorList>
            <person name="Morohoshi T."/>
            <person name="Tominaga Y."/>
            <person name="Someya N."/>
            <person name="Ikeda T."/>
        </authorList>
    </citation>
    <scope>NUCLEOTIDE SEQUENCE [LARGE SCALE GENOMIC DNA]</scope>
    <source>
        <strain evidence="8 9">StLB046</strain>
    </source>
</reference>
<dbReference type="KEGG" id="siv:SSIL_0286"/>
<name>F2F5C6_SOLSS</name>
<dbReference type="Pfam" id="PF10502">
    <property type="entry name" value="Peptidase_S26"/>
    <property type="match status" value="1"/>
</dbReference>
<keyword evidence="6" id="KW-0812">Transmembrane</keyword>
<dbReference type="GO" id="GO:0009003">
    <property type="term" value="F:signal peptidase activity"/>
    <property type="evidence" value="ECO:0007669"/>
    <property type="project" value="UniProtKB-EC"/>
</dbReference>
<dbReference type="InterPro" id="IPR036286">
    <property type="entry name" value="LexA/Signal_pep-like_sf"/>
</dbReference>
<keyword evidence="6" id="KW-0645">Protease</keyword>
<dbReference type="PATRIC" id="fig|1002809.3.peg.291"/>
<dbReference type="PRINTS" id="PR00727">
    <property type="entry name" value="LEADERPTASE"/>
</dbReference>
<dbReference type="GO" id="GO:0006465">
    <property type="term" value="P:signal peptide processing"/>
    <property type="evidence" value="ECO:0007669"/>
    <property type="project" value="InterPro"/>
</dbReference>
<dbReference type="SUPFAM" id="SSF51306">
    <property type="entry name" value="LexA/Signal peptidase"/>
    <property type="match status" value="1"/>
</dbReference>
<comment type="subcellular location">
    <subcellularLocation>
        <location evidence="2">Cell membrane</location>
        <topology evidence="2">Single-pass type II membrane protein</topology>
    </subcellularLocation>
    <subcellularLocation>
        <location evidence="6">Membrane</location>
        <topology evidence="6">Single-pass type II membrane protein</topology>
    </subcellularLocation>
</comment>
<keyword evidence="6" id="KW-0472">Membrane</keyword>
<evidence type="ECO:0000313" key="8">
    <source>
        <dbReference type="EMBL" id="BAK14709.1"/>
    </source>
</evidence>
<evidence type="ECO:0000259" key="7">
    <source>
        <dbReference type="Pfam" id="PF10502"/>
    </source>
</evidence>
<dbReference type="PANTHER" id="PTHR43390:SF8">
    <property type="entry name" value="SIGNAL PEPTIDASE I"/>
    <property type="match status" value="1"/>
</dbReference>
<dbReference type="GO" id="GO:0004252">
    <property type="term" value="F:serine-type endopeptidase activity"/>
    <property type="evidence" value="ECO:0007669"/>
    <property type="project" value="InterPro"/>
</dbReference>